<feature type="transmembrane region" description="Helical" evidence="1">
    <location>
        <begin position="164"/>
        <end position="188"/>
    </location>
</feature>
<feature type="transmembrane region" description="Helical" evidence="1">
    <location>
        <begin position="265"/>
        <end position="282"/>
    </location>
</feature>
<keyword evidence="3" id="KW-1185">Reference proteome</keyword>
<feature type="transmembrane region" description="Helical" evidence="1">
    <location>
        <begin position="395"/>
        <end position="417"/>
    </location>
</feature>
<feature type="transmembrane region" description="Helical" evidence="1">
    <location>
        <begin position="223"/>
        <end position="253"/>
    </location>
</feature>
<feature type="transmembrane region" description="Helical" evidence="1">
    <location>
        <begin position="90"/>
        <end position="114"/>
    </location>
</feature>
<dbReference type="Gene3D" id="1.20.1640.10">
    <property type="entry name" value="Multidrug efflux transporter AcrB transmembrane domain"/>
    <property type="match status" value="1"/>
</dbReference>
<proteinExistence type="predicted"/>
<comment type="caution">
    <text evidence="2">The sequence shown here is derived from an EMBL/GenBank/DDBJ whole genome shotgun (WGS) entry which is preliminary data.</text>
</comment>
<organism evidence="2 3">
    <name type="scientific">Flavobacterium artemisiae</name>
    <dbReference type="NCBI Taxonomy" id="2126556"/>
    <lineage>
        <taxon>Bacteria</taxon>
        <taxon>Pseudomonadati</taxon>
        <taxon>Bacteroidota</taxon>
        <taxon>Flavobacteriia</taxon>
        <taxon>Flavobacteriales</taxon>
        <taxon>Flavobacteriaceae</taxon>
        <taxon>Flavobacterium</taxon>
    </lineage>
</organism>
<keyword evidence="1" id="KW-0472">Membrane</keyword>
<gene>
    <name evidence="2" type="ORF">ACFSC2_22195</name>
</gene>
<reference evidence="3" key="1">
    <citation type="journal article" date="2019" name="Int. J. Syst. Evol. Microbiol.">
        <title>The Global Catalogue of Microorganisms (GCM) 10K type strain sequencing project: providing services to taxonomists for standard genome sequencing and annotation.</title>
        <authorList>
            <consortium name="The Broad Institute Genomics Platform"/>
            <consortium name="The Broad Institute Genome Sequencing Center for Infectious Disease"/>
            <person name="Wu L."/>
            <person name="Ma J."/>
        </authorList>
    </citation>
    <scope>NUCLEOTIDE SEQUENCE [LARGE SCALE GENOMIC DNA]</scope>
    <source>
        <strain evidence="3">CCUG 70865</strain>
    </source>
</reference>
<dbReference type="SUPFAM" id="SSF82866">
    <property type="entry name" value="Multidrug efflux transporter AcrB transmembrane domain"/>
    <property type="match status" value="1"/>
</dbReference>
<keyword evidence="1" id="KW-0812">Transmembrane</keyword>
<evidence type="ECO:0000313" key="3">
    <source>
        <dbReference type="Proteomes" id="UP001597138"/>
    </source>
</evidence>
<name>A0ABW4HJE6_9FLAO</name>
<feature type="transmembrane region" description="Helical" evidence="1">
    <location>
        <begin position="318"/>
        <end position="339"/>
    </location>
</feature>
<evidence type="ECO:0000313" key="2">
    <source>
        <dbReference type="EMBL" id="MFD1605463.1"/>
    </source>
</evidence>
<feature type="transmembrane region" description="Helical" evidence="1">
    <location>
        <begin position="359"/>
        <end position="383"/>
    </location>
</feature>
<dbReference type="Proteomes" id="UP001597138">
    <property type="component" value="Unassembled WGS sequence"/>
</dbReference>
<dbReference type="RefSeq" id="WP_379813283.1">
    <property type="nucleotide sequence ID" value="NZ_JBHUDZ010000018.1"/>
</dbReference>
<protein>
    <submittedName>
        <fullName evidence="2">Uncharacterized protein</fullName>
    </submittedName>
</protein>
<dbReference type="PROSITE" id="PS51257">
    <property type="entry name" value="PROKAR_LIPOPROTEIN"/>
    <property type="match status" value="1"/>
</dbReference>
<feature type="transmembrane region" description="Helical" evidence="1">
    <location>
        <begin position="6"/>
        <end position="26"/>
    </location>
</feature>
<sequence>MKADFFNNSLISILPLFVFILGCISINKTEVALYGVENYNFTFWFLVSFGISYLFLNDAFSVLITIVSTINTALGILFCMDFLEIKSSSIALLILIVFLALSVLTNIYLIIAVHQNKKPLDHDAVHAVSQALKTYFKAVVLTLVTLMLLLIFSLDSIEINHIKLIIAAGTVFLINSCLLLPLLCRLFLGHINEERMQDDLKLSFSEKLSLKLNQKIDDSSAKIVWIISPIISNKTICFVIVFLTVVFGSFLFLTNEKMFFSGIDFQDHFFLILLLGYFFLLVFRYKSYVLALAPIMAIGLHYLLFWNVCNFLLYDSTILMFISFIGSVTVMTIGVFSQTDAAVNHIQNSGNIDEVILNGAAKIGSMLFVSVLLMTFFLLYAVYSDRSANADCTDLIIAAVILISSSLCTLFPFPAFLKIALDFHKYLNKPKKKQIKSIYL</sequence>
<feature type="transmembrane region" description="Helical" evidence="1">
    <location>
        <begin position="134"/>
        <end position="152"/>
    </location>
</feature>
<feature type="transmembrane region" description="Helical" evidence="1">
    <location>
        <begin position="38"/>
        <end position="56"/>
    </location>
</feature>
<feature type="transmembrane region" description="Helical" evidence="1">
    <location>
        <begin position="288"/>
        <end position="306"/>
    </location>
</feature>
<accession>A0ABW4HJE6</accession>
<keyword evidence="1" id="KW-1133">Transmembrane helix</keyword>
<dbReference type="EMBL" id="JBHUDZ010000018">
    <property type="protein sequence ID" value="MFD1605463.1"/>
    <property type="molecule type" value="Genomic_DNA"/>
</dbReference>
<evidence type="ECO:0000256" key="1">
    <source>
        <dbReference type="SAM" id="Phobius"/>
    </source>
</evidence>
<feature type="transmembrane region" description="Helical" evidence="1">
    <location>
        <begin position="62"/>
        <end position="83"/>
    </location>
</feature>